<name>A0A9P7Z7R7_9HELO</name>
<evidence type="ECO:0000313" key="3">
    <source>
        <dbReference type="Proteomes" id="UP000887226"/>
    </source>
</evidence>
<feature type="chain" id="PRO_5040506457" description="Apple domain-containing protein" evidence="1">
    <location>
        <begin position="22"/>
        <end position="131"/>
    </location>
</feature>
<dbReference type="AlphaFoldDB" id="A0A9P7Z7R7"/>
<keyword evidence="3" id="KW-1185">Reference proteome</keyword>
<organism evidence="2 3">
    <name type="scientific">Calycina marina</name>
    <dbReference type="NCBI Taxonomy" id="1763456"/>
    <lineage>
        <taxon>Eukaryota</taxon>
        <taxon>Fungi</taxon>
        <taxon>Dikarya</taxon>
        <taxon>Ascomycota</taxon>
        <taxon>Pezizomycotina</taxon>
        <taxon>Leotiomycetes</taxon>
        <taxon>Helotiales</taxon>
        <taxon>Pezizellaceae</taxon>
        <taxon>Calycina</taxon>
    </lineage>
</organism>
<proteinExistence type="predicted"/>
<dbReference type="EMBL" id="MU253791">
    <property type="protein sequence ID" value="KAG9246831.1"/>
    <property type="molecule type" value="Genomic_DNA"/>
</dbReference>
<sequence>MFSSTITTFCIALGLFSVTIAAPISITPTPSHPTHIVLPQATSLGSCFASCQDNTACSSYIFESGICNIFTSTPGRFDQEPKTEASINALQAAISALAPKLATFGQSSSQQPFSAAAAKVSSQIYATFKNI</sequence>
<evidence type="ECO:0008006" key="4">
    <source>
        <dbReference type="Google" id="ProtNLM"/>
    </source>
</evidence>
<keyword evidence="1" id="KW-0732">Signal</keyword>
<accession>A0A9P7Z7R7</accession>
<dbReference type="Gene3D" id="3.30.30.180">
    <property type="match status" value="1"/>
</dbReference>
<gene>
    <name evidence="2" type="ORF">BJ878DRAFT_495561</name>
</gene>
<evidence type="ECO:0000313" key="2">
    <source>
        <dbReference type="EMBL" id="KAG9246831.1"/>
    </source>
</evidence>
<comment type="caution">
    <text evidence="2">The sequence shown here is derived from an EMBL/GenBank/DDBJ whole genome shotgun (WGS) entry which is preliminary data.</text>
</comment>
<protein>
    <recommendedName>
        <fullName evidence="4">Apple domain-containing protein</fullName>
    </recommendedName>
</protein>
<evidence type="ECO:0000256" key="1">
    <source>
        <dbReference type="SAM" id="SignalP"/>
    </source>
</evidence>
<feature type="signal peptide" evidence="1">
    <location>
        <begin position="1"/>
        <end position="21"/>
    </location>
</feature>
<reference evidence="2" key="1">
    <citation type="journal article" date="2021" name="IMA Fungus">
        <title>Genomic characterization of three marine fungi, including Emericellopsis atlantica sp. nov. with signatures of a generalist lifestyle and marine biomass degradation.</title>
        <authorList>
            <person name="Hagestad O.C."/>
            <person name="Hou L."/>
            <person name="Andersen J.H."/>
            <person name="Hansen E.H."/>
            <person name="Altermark B."/>
            <person name="Li C."/>
            <person name="Kuhnert E."/>
            <person name="Cox R.J."/>
            <person name="Crous P.W."/>
            <person name="Spatafora J.W."/>
            <person name="Lail K."/>
            <person name="Amirebrahimi M."/>
            <person name="Lipzen A."/>
            <person name="Pangilinan J."/>
            <person name="Andreopoulos W."/>
            <person name="Hayes R.D."/>
            <person name="Ng V."/>
            <person name="Grigoriev I.V."/>
            <person name="Jackson S.A."/>
            <person name="Sutton T.D.S."/>
            <person name="Dobson A.D.W."/>
            <person name="Rama T."/>
        </authorList>
    </citation>
    <scope>NUCLEOTIDE SEQUENCE</scope>
    <source>
        <strain evidence="2">TRa3180A</strain>
    </source>
</reference>
<dbReference type="Proteomes" id="UP000887226">
    <property type="component" value="Unassembled WGS sequence"/>
</dbReference>